<dbReference type="Gene3D" id="2.160.20.10">
    <property type="entry name" value="Single-stranded right-handed beta-helix, Pectin lyase-like"/>
    <property type="match status" value="1"/>
</dbReference>
<dbReference type="SUPFAM" id="SSF51126">
    <property type="entry name" value="Pectin lyase-like"/>
    <property type="match status" value="1"/>
</dbReference>
<keyword evidence="6" id="KW-0106">Calcium</keyword>
<dbReference type="RefSeq" id="WP_345594105.1">
    <property type="nucleotide sequence ID" value="NZ_BAABJG010000052.1"/>
</dbReference>
<dbReference type="Pfam" id="PF22842">
    <property type="entry name" value="Pel9A-like_beta_helix"/>
    <property type="match status" value="1"/>
</dbReference>
<keyword evidence="12" id="KW-1185">Reference proteome</keyword>
<keyword evidence="4" id="KW-0479">Metal-binding</keyword>
<dbReference type="PANTHER" id="PTHR40088:SF1">
    <property type="entry name" value="PECTATE LYASE PEL9"/>
    <property type="match status" value="1"/>
</dbReference>
<evidence type="ECO:0000256" key="9">
    <source>
        <dbReference type="SAM" id="SignalP"/>
    </source>
</evidence>
<evidence type="ECO:0000256" key="2">
    <source>
        <dbReference type="ARBA" id="ARBA00004613"/>
    </source>
</evidence>
<comment type="similarity">
    <text evidence="8">Belongs to the polysaccharide lyase 9 family.</text>
</comment>
<proteinExistence type="inferred from homology"/>
<dbReference type="Gene3D" id="2.60.40.10">
    <property type="entry name" value="Immunoglobulins"/>
    <property type="match status" value="1"/>
</dbReference>
<dbReference type="InterPro" id="IPR011050">
    <property type="entry name" value="Pectin_lyase_fold/virulence"/>
</dbReference>
<comment type="caution">
    <text evidence="11">The sequence shown here is derived from an EMBL/GenBank/DDBJ whole genome shotgun (WGS) entry which is preliminary data.</text>
</comment>
<evidence type="ECO:0000256" key="8">
    <source>
        <dbReference type="ARBA" id="ARBA00038263"/>
    </source>
</evidence>
<dbReference type="PANTHER" id="PTHR40088">
    <property type="entry name" value="PECTATE LYASE (EUROFUNG)"/>
    <property type="match status" value="1"/>
</dbReference>
<protein>
    <submittedName>
        <fullName evidence="11">DUF1565 domain-containing protein</fullName>
    </submittedName>
</protein>
<evidence type="ECO:0000256" key="1">
    <source>
        <dbReference type="ARBA" id="ARBA00001913"/>
    </source>
</evidence>
<reference evidence="12" key="1">
    <citation type="journal article" date="2019" name="Int. J. Syst. Evol. Microbiol.">
        <title>The Global Catalogue of Microorganisms (GCM) 10K type strain sequencing project: providing services to taxonomists for standard genome sequencing and annotation.</title>
        <authorList>
            <consortium name="The Broad Institute Genomics Platform"/>
            <consortium name="The Broad Institute Genome Sequencing Center for Infectious Disease"/>
            <person name="Wu L."/>
            <person name="Ma J."/>
        </authorList>
    </citation>
    <scope>NUCLEOTIDE SEQUENCE [LARGE SCALE GENOMIC DNA]</scope>
    <source>
        <strain evidence="12">CCUG 53270</strain>
    </source>
</reference>
<dbReference type="InterPro" id="IPR053868">
    <property type="entry name" value="Pel9A-like_beta_helix"/>
</dbReference>
<evidence type="ECO:0000256" key="6">
    <source>
        <dbReference type="ARBA" id="ARBA00022837"/>
    </source>
</evidence>
<evidence type="ECO:0000259" key="10">
    <source>
        <dbReference type="Pfam" id="PF22842"/>
    </source>
</evidence>
<feature type="signal peptide" evidence="9">
    <location>
        <begin position="1"/>
        <end position="39"/>
    </location>
</feature>
<keyword evidence="5 9" id="KW-0732">Signal</keyword>
<accession>A0ABW3UWS1</accession>
<keyword evidence="7" id="KW-0456">Lyase</keyword>
<dbReference type="Proteomes" id="UP001597180">
    <property type="component" value="Unassembled WGS sequence"/>
</dbReference>
<name>A0ABW3UWS1_9BACL</name>
<dbReference type="EMBL" id="JBHTLU010000058">
    <property type="protein sequence ID" value="MFD1225333.1"/>
    <property type="molecule type" value="Genomic_DNA"/>
</dbReference>
<sequence>MEKSITATFNAMGQLSKICAATIMLSLAALFVITSSAFAANYYISPTGSDSNSGTESAPFKSIMKAQSAASSGDTVYIRGGVYDDFEIANTDSNYNYVHDITKSGITYEAYPGDKRPVFDFKNVPTNLRVAAFRVADKVTGVKFKGFDAIGVKVGNQKQSEVFRIIGQADFENVAAHDNEANGFYFTTRGTGIVLNCDSYNNIGPTDTSAGNTDGFGAHAGPVSFINSRAWNNSDDGFDSISSSAAVTYDHSWSFNHRGNQNGIGDKNGFKVGGYSHRTTGIPDPVPVHTVTYSLAVNNGANGFYANHQPGQSANWINNTAYNNRNANFNMLERVSPTEDIDIPGYREVLHNNIAYMGTPIANDNNPPEHVTNNSWTMDGGLKLTDQDFVSLDMTQLSAPRKPDGSLPDVTFMRPVPTSPLYKNGLGYLADRDVDKTAPADATFAADVTAPTNADVTLTISYPDDAVVKEYKLGVNGEWKAYHAPIAISANSTVYARGTDAAGNVSNVSSYNVSNIDKTAPKFSIQLDRTTIWPPNHKMVKISVLPKASDAESGVDLMILTSITSNQPNTDRDDIQAEFGTAATSFSLRAEKSRIYTITYTASDKAGNQTVATATVSVPHDQAVQGSGNSPQ</sequence>
<dbReference type="InterPro" id="IPR052052">
    <property type="entry name" value="Polysaccharide_Lyase_9"/>
</dbReference>
<feature type="domain" description="Pel9A-like right handed beta-helix region" evidence="10">
    <location>
        <begin position="39"/>
        <end position="356"/>
    </location>
</feature>
<evidence type="ECO:0000256" key="5">
    <source>
        <dbReference type="ARBA" id="ARBA00022729"/>
    </source>
</evidence>
<gene>
    <name evidence="11" type="ORF">ACFQ4B_35155</name>
</gene>
<dbReference type="InterPro" id="IPR013783">
    <property type="entry name" value="Ig-like_fold"/>
</dbReference>
<evidence type="ECO:0000256" key="4">
    <source>
        <dbReference type="ARBA" id="ARBA00022723"/>
    </source>
</evidence>
<feature type="chain" id="PRO_5046715115" evidence="9">
    <location>
        <begin position="40"/>
        <end position="632"/>
    </location>
</feature>
<evidence type="ECO:0000256" key="3">
    <source>
        <dbReference type="ARBA" id="ARBA00022525"/>
    </source>
</evidence>
<comment type="cofactor">
    <cofactor evidence="1">
        <name>Ca(2+)</name>
        <dbReference type="ChEBI" id="CHEBI:29108"/>
    </cofactor>
</comment>
<keyword evidence="3" id="KW-0964">Secreted</keyword>
<comment type="subcellular location">
    <subcellularLocation>
        <location evidence="2">Secreted</location>
    </subcellularLocation>
</comment>
<evidence type="ECO:0000313" key="11">
    <source>
        <dbReference type="EMBL" id="MFD1225333.1"/>
    </source>
</evidence>
<evidence type="ECO:0000256" key="7">
    <source>
        <dbReference type="ARBA" id="ARBA00023239"/>
    </source>
</evidence>
<evidence type="ECO:0000313" key="12">
    <source>
        <dbReference type="Proteomes" id="UP001597180"/>
    </source>
</evidence>
<organism evidence="11 12">
    <name type="scientific">Paenibacillus vulneris</name>
    <dbReference type="NCBI Taxonomy" id="1133364"/>
    <lineage>
        <taxon>Bacteria</taxon>
        <taxon>Bacillati</taxon>
        <taxon>Bacillota</taxon>
        <taxon>Bacilli</taxon>
        <taxon>Bacillales</taxon>
        <taxon>Paenibacillaceae</taxon>
        <taxon>Paenibacillus</taxon>
    </lineage>
</organism>
<dbReference type="InterPro" id="IPR012334">
    <property type="entry name" value="Pectin_lyas_fold"/>
</dbReference>